<organism evidence="2 3">
    <name type="scientific">Albula goreensis</name>
    <dbReference type="NCBI Taxonomy" id="1534307"/>
    <lineage>
        <taxon>Eukaryota</taxon>
        <taxon>Metazoa</taxon>
        <taxon>Chordata</taxon>
        <taxon>Craniata</taxon>
        <taxon>Vertebrata</taxon>
        <taxon>Euteleostomi</taxon>
        <taxon>Actinopterygii</taxon>
        <taxon>Neopterygii</taxon>
        <taxon>Teleostei</taxon>
        <taxon>Albuliformes</taxon>
        <taxon>Albulidae</taxon>
        <taxon>Albula</taxon>
    </lineage>
</organism>
<feature type="region of interest" description="Disordered" evidence="1">
    <location>
        <begin position="1"/>
        <end position="43"/>
    </location>
</feature>
<sequence length="106" mass="11714">MNKTNDASKEKSSKKRKSTSSKADLETSELPSKKTKIQENTVGVKRNEKGQLIFEDFPQFQPNMTPKEVLQAGSFGAPTSDRFTPASQSKIIKMFGGSSLTIGWKD</sequence>
<proteinExistence type="predicted"/>
<name>A0A8T3E1X8_9TELE</name>
<evidence type="ECO:0000256" key="1">
    <source>
        <dbReference type="SAM" id="MobiDB-lite"/>
    </source>
</evidence>
<dbReference type="EMBL" id="JAERUA010000002">
    <property type="protein sequence ID" value="KAI1902680.1"/>
    <property type="molecule type" value="Genomic_DNA"/>
</dbReference>
<gene>
    <name evidence="2" type="ORF">AGOR_G00018510</name>
</gene>
<evidence type="ECO:0000313" key="3">
    <source>
        <dbReference type="Proteomes" id="UP000829720"/>
    </source>
</evidence>
<comment type="caution">
    <text evidence="2">The sequence shown here is derived from an EMBL/GenBank/DDBJ whole genome shotgun (WGS) entry which is preliminary data.</text>
</comment>
<dbReference type="Proteomes" id="UP000829720">
    <property type="component" value="Unassembled WGS sequence"/>
</dbReference>
<reference evidence="2" key="1">
    <citation type="submission" date="2021-01" db="EMBL/GenBank/DDBJ databases">
        <authorList>
            <person name="Zahm M."/>
            <person name="Roques C."/>
            <person name="Cabau C."/>
            <person name="Klopp C."/>
            <person name="Donnadieu C."/>
            <person name="Jouanno E."/>
            <person name="Lampietro C."/>
            <person name="Louis A."/>
            <person name="Herpin A."/>
            <person name="Echchiki A."/>
            <person name="Berthelot C."/>
            <person name="Parey E."/>
            <person name="Roest-Crollius H."/>
            <person name="Braasch I."/>
            <person name="Postlethwait J."/>
            <person name="Bobe J."/>
            <person name="Montfort J."/>
            <person name="Bouchez O."/>
            <person name="Begum T."/>
            <person name="Mejri S."/>
            <person name="Adams A."/>
            <person name="Chen W.-J."/>
            <person name="Guiguen Y."/>
        </authorList>
    </citation>
    <scope>NUCLEOTIDE SEQUENCE</scope>
    <source>
        <tissue evidence="2">Blood</tissue>
    </source>
</reference>
<protein>
    <submittedName>
        <fullName evidence="2">Uncharacterized protein</fullName>
    </submittedName>
</protein>
<dbReference type="PANTHER" id="PTHR37948">
    <property type="entry name" value="ZGC:113208"/>
    <property type="match status" value="1"/>
</dbReference>
<accession>A0A8T3E1X8</accession>
<dbReference type="OrthoDB" id="4850at2759"/>
<dbReference type="AlphaFoldDB" id="A0A8T3E1X8"/>
<dbReference type="PANTHER" id="PTHR37948:SF1">
    <property type="entry name" value="BLL5189 PROTEIN"/>
    <property type="match status" value="1"/>
</dbReference>
<evidence type="ECO:0000313" key="2">
    <source>
        <dbReference type="EMBL" id="KAI1902680.1"/>
    </source>
</evidence>
<feature type="compositionally biased region" description="Basic and acidic residues" evidence="1">
    <location>
        <begin position="1"/>
        <end position="11"/>
    </location>
</feature>
<keyword evidence="3" id="KW-1185">Reference proteome</keyword>